<evidence type="ECO:0000313" key="2">
    <source>
        <dbReference type="Proteomes" id="UP001358193"/>
    </source>
</evidence>
<protein>
    <submittedName>
        <fullName evidence="1">Uncharacterized protein</fullName>
    </submittedName>
</protein>
<accession>A0ABZ0Z3V7</accession>
<proteinExistence type="predicted"/>
<evidence type="ECO:0000313" key="1">
    <source>
        <dbReference type="EMBL" id="WQJ53843.1"/>
    </source>
</evidence>
<keyword evidence="2" id="KW-1185">Reference proteome</keyword>
<sequence length="304" mass="36271">MKKLYKKIYEAINTGIQKALVLDDEDDISMNYQYKKIANDVNLISYYVDELLQDPGIEYNYEQIIKYYEETGYKYKVKDFNELKNIFNIIKDIENVSWEWVENMKDYISIVLEDDTEIYFNEKTDKKALFLKFANDDILNTENEILIYLNRNHYIIKKYKWQTKYISIQDEKILIKNRNIAEKDYSGYENCLKIQDIVSGNFDTYGEIPAISYCLNQEVNGHQGYLPSIGQLKAISDNLNMINYVLSYLKLNRIYLNTNNWCWWSSTEYSKCHSWDLSNGNIYYEGKVYDNNKVLPLFTCMKKI</sequence>
<dbReference type="EMBL" id="OR769223">
    <property type="protein sequence ID" value="WQJ53843.1"/>
    <property type="molecule type" value="Genomic_DNA"/>
</dbReference>
<organism evidence="1 2">
    <name type="scientific">phage Lak_Megaphage_Sonny</name>
    <dbReference type="NCBI Taxonomy" id="3109229"/>
    <lineage>
        <taxon>Viruses</taxon>
        <taxon>Duplodnaviria</taxon>
        <taxon>Heunggongvirae</taxon>
        <taxon>Uroviricota</taxon>
        <taxon>Caudoviricetes</taxon>
        <taxon>Caudoviricetes code 15 clade</taxon>
    </lineage>
</organism>
<reference evidence="1 2" key="1">
    <citation type="submission" date="2023-11" db="EMBL/GenBank/DDBJ databases">
        <authorList>
            <person name="Cook R."/>
            <person name="Crisci M."/>
            <person name="Pye H."/>
            <person name="Adriaenssens E."/>
            <person name="Santini J."/>
        </authorList>
    </citation>
    <scope>NUCLEOTIDE SEQUENCE [LARGE SCALE GENOMIC DNA]</scope>
    <source>
        <strain evidence="1">Lak_Megaphage_Sonny</strain>
    </source>
</reference>
<name>A0ABZ0Z3V7_9CAUD</name>
<dbReference type="Proteomes" id="UP001358193">
    <property type="component" value="Segment"/>
</dbReference>